<organism evidence="2 3">
    <name type="scientific">Mammaliicoccus stepanovicii</name>
    <dbReference type="NCBI Taxonomy" id="643214"/>
    <lineage>
        <taxon>Bacteria</taxon>
        <taxon>Bacillati</taxon>
        <taxon>Bacillota</taxon>
        <taxon>Bacilli</taxon>
        <taxon>Bacillales</taxon>
        <taxon>Staphylococcaceae</taxon>
        <taxon>Mammaliicoccus</taxon>
    </lineage>
</organism>
<keyword evidence="1" id="KW-1133">Transmembrane helix</keyword>
<keyword evidence="1" id="KW-0472">Membrane</keyword>
<accession>A0A239YTI0</accession>
<keyword evidence="3" id="KW-1185">Reference proteome</keyword>
<evidence type="ECO:0000256" key="1">
    <source>
        <dbReference type="SAM" id="Phobius"/>
    </source>
</evidence>
<sequence length="100" mass="11518">MTKRAMLIVCIVAVVIVILVTVVPFKQAPSSTTRVVVDHYNKKYAFPNCYKYNEASNYLDEVTLQDAEELNYPPMNKCTEDEIKPKYKSLIQRLIESTEI</sequence>
<protein>
    <submittedName>
        <fullName evidence="2">Uncharacterized protein</fullName>
    </submittedName>
</protein>
<dbReference type="EMBL" id="LT906462">
    <property type="protein sequence ID" value="SNV61676.1"/>
    <property type="molecule type" value="Genomic_DNA"/>
</dbReference>
<evidence type="ECO:0000313" key="3">
    <source>
        <dbReference type="Proteomes" id="UP000242084"/>
    </source>
</evidence>
<proteinExistence type="predicted"/>
<dbReference type="RefSeq" id="WP_095086949.1">
    <property type="nucleotide sequence ID" value="NZ_BMDM01000006.1"/>
</dbReference>
<reference evidence="2 3" key="1">
    <citation type="submission" date="2017-06" db="EMBL/GenBank/DDBJ databases">
        <authorList>
            <consortium name="Pathogen Informatics"/>
        </authorList>
    </citation>
    <scope>NUCLEOTIDE SEQUENCE [LARGE SCALE GENOMIC DNA]</scope>
    <source>
        <strain evidence="2 3">NCTC13839</strain>
    </source>
</reference>
<dbReference type="AlphaFoldDB" id="A0A239YTI0"/>
<feature type="transmembrane region" description="Helical" evidence="1">
    <location>
        <begin position="6"/>
        <end position="25"/>
    </location>
</feature>
<name>A0A239YTI0_9STAP</name>
<dbReference type="Proteomes" id="UP000242084">
    <property type="component" value="Chromosome 1"/>
</dbReference>
<dbReference type="KEGG" id="sste:SAMEA4384403_0761"/>
<gene>
    <name evidence="2" type="ORF">SAMEA4384403_00761</name>
</gene>
<dbReference type="OrthoDB" id="2390164at2"/>
<evidence type="ECO:0000313" key="2">
    <source>
        <dbReference type="EMBL" id="SNV61676.1"/>
    </source>
</evidence>
<keyword evidence="1" id="KW-0812">Transmembrane</keyword>